<protein>
    <submittedName>
        <fullName evidence="2">Uncharacterized protein</fullName>
    </submittedName>
</protein>
<evidence type="ECO:0000313" key="3">
    <source>
        <dbReference type="Proteomes" id="UP001219525"/>
    </source>
</evidence>
<feature type="region of interest" description="Disordered" evidence="1">
    <location>
        <begin position="567"/>
        <end position="611"/>
    </location>
</feature>
<dbReference type="AlphaFoldDB" id="A0AAD6VVR3"/>
<feature type="compositionally biased region" description="Polar residues" evidence="1">
    <location>
        <begin position="340"/>
        <end position="352"/>
    </location>
</feature>
<feature type="region of interest" description="Disordered" evidence="1">
    <location>
        <begin position="214"/>
        <end position="404"/>
    </location>
</feature>
<sequence length="611" mass="64657">MAADYPPDGAMLMPCDDHPQSFSFTSCPHSSSHGFVCTITHENEDAGASAVYPSPPPTNSQPKRNVPLPTTTHEFGGILDSPVVLMKAPAPTLLSPPPTIPTPTLALPPTDACSFPDAPFSSLLLPIPEHASPESQLLSPISPEWTTNRKPEDEFFHGGDSGESVLLSQPLVGAYSKGAYPYPLSPDSVNDGMDCTAYTRPALPLLNIPMYIDHSTEDPNPAGQQSGLLELSPLNDGESISSSPLDFLPSISPSATSSLDFLPPPSPDAISSYEFLPPSPSPTLRDLEYTDPDPKGLGIAPRAGPSWLPSPTLISFTSLPSPELDDLDLDMDLGPGPGMTSSPSRRSVTSLPSLDDSESLYDFPAATDWPDLADAPESPDVSMSPPHSPPLALTSTPHPNALCLDLPLDPVSAKPLQPPPVLDAFTPAELAARLPPGLPQEELDALLAVRARAQATLAECAAAAPHTSCAPSGLDHELRRSVPRDAGEPRRRRKRAKELGRETDALVGLALGLLPNGDTQPAGKRDAEAARPGVRRDKAGLAGLASVSQLVARMILRRRERCVRGLEGGARRRGRVGSPLRNGEEDEEDGEPPPTAMELDGELPWSSEVAI</sequence>
<feature type="compositionally biased region" description="Basic and acidic residues" evidence="1">
    <location>
        <begin position="474"/>
        <end position="489"/>
    </location>
</feature>
<proteinExistence type="predicted"/>
<dbReference type="Proteomes" id="UP001219525">
    <property type="component" value="Unassembled WGS sequence"/>
</dbReference>
<accession>A0AAD6VVR3</accession>
<gene>
    <name evidence="2" type="ORF">GGX14DRAFT_558912</name>
</gene>
<feature type="compositionally biased region" description="Basic and acidic residues" evidence="1">
    <location>
        <begin position="285"/>
        <end position="294"/>
    </location>
</feature>
<feature type="region of interest" description="Disordered" evidence="1">
    <location>
        <begin position="466"/>
        <end position="534"/>
    </location>
</feature>
<reference evidence="2" key="1">
    <citation type="submission" date="2023-03" db="EMBL/GenBank/DDBJ databases">
        <title>Massive genome expansion in bonnet fungi (Mycena s.s.) driven by repeated elements and novel gene families across ecological guilds.</title>
        <authorList>
            <consortium name="Lawrence Berkeley National Laboratory"/>
            <person name="Harder C.B."/>
            <person name="Miyauchi S."/>
            <person name="Viragh M."/>
            <person name="Kuo A."/>
            <person name="Thoen E."/>
            <person name="Andreopoulos B."/>
            <person name="Lu D."/>
            <person name="Skrede I."/>
            <person name="Drula E."/>
            <person name="Henrissat B."/>
            <person name="Morin E."/>
            <person name="Kohler A."/>
            <person name="Barry K."/>
            <person name="LaButti K."/>
            <person name="Morin E."/>
            <person name="Salamov A."/>
            <person name="Lipzen A."/>
            <person name="Mereny Z."/>
            <person name="Hegedus B."/>
            <person name="Baldrian P."/>
            <person name="Stursova M."/>
            <person name="Weitz H."/>
            <person name="Taylor A."/>
            <person name="Grigoriev I.V."/>
            <person name="Nagy L.G."/>
            <person name="Martin F."/>
            <person name="Kauserud H."/>
        </authorList>
    </citation>
    <scope>NUCLEOTIDE SEQUENCE</scope>
    <source>
        <strain evidence="2">9144</strain>
    </source>
</reference>
<comment type="caution">
    <text evidence="2">The sequence shown here is derived from an EMBL/GenBank/DDBJ whole genome shotgun (WGS) entry which is preliminary data.</text>
</comment>
<feature type="compositionally biased region" description="Basic and acidic residues" evidence="1">
    <location>
        <begin position="523"/>
        <end position="534"/>
    </location>
</feature>
<evidence type="ECO:0000313" key="2">
    <source>
        <dbReference type="EMBL" id="KAJ7221416.1"/>
    </source>
</evidence>
<organism evidence="2 3">
    <name type="scientific">Mycena pura</name>
    <dbReference type="NCBI Taxonomy" id="153505"/>
    <lineage>
        <taxon>Eukaryota</taxon>
        <taxon>Fungi</taxon>
        <taxon>Dikarya</taxon>
        <taxon>Basidiomycota</taxon>
        <taxon>Agaricomycotina</taxon>
        <taxon>Agaricomycetes</taxon>
        <taxon>Agaricomycetidae</taxon>
        <taxon>Agaricales</taxon>
        <taxon>Marasmiineae</taxon>
        <taxon>Mycenaceae</taxon>
        <taxon>Mycena</taxon>
    </lineage>
</organism>
<name>A0AAD6VVR3_9AGAR</name>
<dbReference type="EMBL" id="JARJCW010000008">
    <property type="protein sequence ID" value="KAJ7221416.1"/>
    <property type="molecule type" value="Genomic_DNA"/>
</dbReference>
<evidence type="ECO:0000256" key="1">
    <source>
        <dbReference type="SAM" id="MobiDB-lite"/>
    </source>
</evidence>
<keyword evidence="3" id="KW-1185">Reference proteome</keyword>